<reference evidence="1" key="1">
    <citation type="submission" date="2023-08" db="EMBL/GenBank/DDBJ databases">
        <authorList>
            <person name="Page C.A."/>
            <person name="Perez-Diaz I.M."/>
        </authorList>
    </citation>
    <scope>NUCLEOTIDE SEQUENCE</scope>
    <source>
        <strain evidence="1">3.8.38</strain>
    </source>
</reference>
<dbReference type="AlphaFoldDB" id="A0AAW8W340"/>
<protein>
    <submittedName>
        <fullName evidence="1">Uncharacterized protein</fullName>
    </submittedName>
</protein>
<gene>
    <name evidence="1" type="ORF">RI532_00265</name>
</gene>
<dbReference type="InterPro" id="IPR013321">
    <property type="entry name" value="Arc_rbn_hlx_hlx"/>
</dbReference>
<dbReference type="GO" id="GO:0006355">
    <property type="term" value="P:regulation of DNA-templated transcription"/>
    <property type="evidence" value="ECO:0007669"/>
    <property type="project" value="InterPro"/>
</dbReference>
<name>A0AAW8W340_9LACO</name>
<dbReference type="Proteomes" id="UP001254075">
    <property type="component" value="Unassembled WGS sequence"/>
</dbReference>
<comment type="caution">
    <text evidence="1">The sequence shown here is derived from an EMBL/GenBank/DDBJ whole genome shotgun (WGS) entry which is preliminary data.</text>
</comment>
<organism evidence="1 2">
    <name type="scientific">Levilactobacillus namurensis</name>
    <dbReference type="NCBI Taxonomy" id="380393"/>
    <lineage>
        <taxon>Bacteria</taxon>
        <taxon>Bacillati</taxon>
        <taxon>Bacillota</taxon>
        <taxon>Bacilli</taxon>
        <taxon>Lactobacillales</taxon>
        <taxon>Lactobacillaceae</taxon>
        <taxon>Levilactobacillus</taxon>
    </lineage>
</organism>
<dbReference type="Gene3D" id="1.10.1220.10">
    <property type="entry name" value="Met repressor-like"/>
    <property type="match status" value="1"/>
</dbReference>
<dbReference type="EMBL" id="JAVLAM010000001">
    <property type="protein sequence ID" value="MDT7012866.1"/>
    <property type="molecule type" value="Genomic_DNA"/>
</dbReference>
<proteinExistence type="predicted"/>
<sequence>MPTRPTMHARIRVKISRAIQRQALITVPTEQANQLALIHGYQAMAPINREIVRVFTPCEEEAERHLIQFRRQQVALIKKSRR</sequence>
<accession>A0AAW8W340</accession>
<evidence type="ECO:0000313" key="1">
    <source>
        <dbReference type="EMBL" id="MDT7012866.1"/>
    </source>
</evidence>
<evidence type="ECO:0000313" key="2">
    <source>
        <dbReference type="Proteomes" id="UP001254075"/>
    </source>
</evidence>